<keyword evidence="1" id="KW-1133">Transmembrane helix</keyword>
<dbReference type="AlphaFoldDB" id="A0A3A4F404"/>
<name>A0A3A4F404_9MICC</name>
<evidence type="ECO:0000313" key="4">
    <source>
        <dbReference type="Proteomes" id="UP000266615"/>
    </source>
</evidence>
<proteinExistence type="predicted"/>
<evidence type="ECO:0000256" key="1">
    <source>
        <dbReference type="SAM" id="Phobius"/>
    </source>
</evidence>
<dbReference type="Pfam" id="PF13400">
    <property type="entry name" value="Tad"/>
    <property type="match status" value="1"/>
</dbReference>
<feature type="domain" description="Putative Flp pilus-assembly TadG-like N-terminal" evidence="2">
    <location>
        <begin position="10"/>
        <end position="57"/>
    </location>
</feature>
<evidence type="ECO:0000259" key="2">
    <source>
        <dbReference type="Pfam" id="PF13400"/>
    </source>
</evidence>
<gene>
    <name evidence="3" type="ORF">D3250_01000</name>
</gene>
<sequence length="326" mass="34501">MQRLKNNDRGAVAVIVSLMIVPILILAALAIDVAAMHADRQQLRTGADAAALAAAQDCARDDCTTTESTAQTMADANFNGDGATGAIIELDETTGSVSAQTSAVREHWFGPIAGIDQTRLEAQASARWGYPTGGTAVLPLAYSWCELEAQTGIEVLRDGSGAVIGVDIPSTTPQRTIYSTKSSKTECTGRSNNKLPGGFGYLEPNPQNCGKTESVIDGWVETDPGNSAPSPCTNADFRKWVGKTVLLPIFDLAQGTGNNARYQIFGYAAFTLSSYHLGGSFSYNAPCSGSDRCVRGSFDRFVDLSEDFDYSPTSPRMGASVVALTE</sequence>
<keyword evidence="1" id="KW-0812">Transmembrane</keyword>
<keyword evidence="1" id="KW-0472">Membrane</keyword>
<dbReference type="EMBL" id="QYZP01000001">
    <property type="protein sequence ID" value="RJN32461.1"/>
    <property type="molecule type" value="Genomic_DNA"/>
</dbReference>
<evidence type="ECO:0000313" key="3">
    <source>
        <dbReference type="EMBL" id="RJN32461.1"/>
    </source>
</evidence>
<protein>
    <recommendedName>
        <fullName evidence="2">Putative Flp pilus-assembly TadG-like N-terminal domain-containing protein</fullName>
    </recommendedName>
</protein>
<comment type="caution">
    <text evidence="3">The sequence shown here is derived from an EMBL/GenBank/DDBJ whole genome shotgun (WGS) entry which is preliminary data.</text>
</comment>
<reference evidence="3 4" key="1">
    <citation type="submission" date="2018-09" db="EMBL/GenBank/DDBJ databases">
        <title>Nesterenkonia natronophila sp. nov., an alkaliphilic actinobacteriume isolated from a soda lake, and emended description of the genus Nesterenkonia.</title>
        <authorList>
            <person name="Menes R.J."/>
            <person name="Iriarte A."/>
        </authorList>
    </citation>
    <scope>NUCLEOTIDE SEQUENCE [LARGE SCALE GENOMIC DNA]</scope>
    <source>
        <strain evidence="3 4">M8</strain>
    </source>
</reference>
<feature type="transmembrane region" description="Helical" evidence="1">
    <location>
        <begin position="12"/>
        <end position="31"/>
    </location>
</feature>
<accession>A0A3A4F404</accession>
<dbReference type="InterPro" id="IPR028087">
    <property type="entry name" value="Tad_N"/>
</dbReference>
<organism evidence="3 4">
    <name type="scientific">Nesterenkonia natronophila</name>
    <dbReference type="NCBI Taxonomy" id="2174932"/>
    <lineage>
        <taxon>Bacteria</taxon>
        <taxon>Bacillati</taxon>
        <taxon>Actinomycetota</taxon>
        <taxon>Actinomycetes</taxon>
        <taxon>Micrococcales</taxon>
        <taxon>Micrococcaceae</taxon>
        <taxon>Nesterenkonia</taxon>
    </lineage>
</organism>
<dbReference type="RefSeq" id="WP_119901507.1">
    <property type="nucleotide sequence ID" value="NZ_QYZP01000001.1"/>
</dbReference>
<dbReference type="OrthoDB" id="5187898at2"/>
<dbReference type="Proteomes" id="UP000266615">
    <property type="component" value="Unassembled WGS sequence"/>
</dbReference>
<keyword evidence="4" id="KW-1185">Reference proteome</keyword>